<organism evidence="6 7">
    <name type="scientific">Bacteroides luti</name>
    <dbReference type="NCBI Taxonomy" id="1297750"/>
    <lineage>
        <taxon>Bacteria</taxon>
        <taxon>Pseudomonadati</taxon>
        <taxon>Bacteroidota</taxon>
        <taxon>Bacteroidia</taxon>
        <taxon>Bacteroidales</taxon>
        <taxon>Bacteroidaceae</taxon>
        <taxon>Bacteroides</taxon>
    </lineage>
</organism>
<dbReference type="GO" id="GO:0042545">
    <property type="term" value="P:cell wall modification"/>
    <property type="evidence" value="ECO:0007669"/>
    <property type="project" value="InterPro"/>
</dbReference>
<dbReference type="AlphaFoldDB" id="A0A1M4T0N5"/>
<protein>
    <submittedName>
        <fullName evidence="6">Pectinesterase</fullName>
    </submittedName>
</protein>
<dbReference type="OrthoDB" id="9804661at2"/>
<reference evidence="6 7" key="1">
    <citation type="submission" date="2016-11" db="EMBL/GenBank/DDBJ databases">
        <authorList>
            <person name="Jaros S."/>
            <person name="Januszkiewicz K."/>
            <person name="Wedrychowicz H."/>
        </authorList>
    </citation>
    <scope>NUCLEOTIDE SEQUENCE [LARGE SCALE GENOMIC DNA]</scope>
    <source>
        <strain evidence="6 7">DSM 26991</strain>
    </source>
</reference>
<evidence type="ECO:0000256" key="1">
    <source>
        <dbReference type="ARBA" id="ARBA00008891"/>
    </source>
</evidence>
<evidence type="ECO:0000256" key="4">
    <source>
        <dbReference type="SAM" id="SignalP"/>
    </source>
</evidence>
<evidence type="ECO:0000313" key="6">
    <source>
        <dbReference type="EMBL" id="SHE38051.1"/>
    </source>
</evidence>
<keyword evidence="2" id="KW-0378">Hydrolase</keyword>
<keyword evidence="4" id="KW-0732">Signal</keyword>
<dbReference type="PANTHER" id="PTHR31321">
    <property type="entry name" value="ACYL-COA THIOESTER HYDROLASE YBHC-RELATED"/>
    <property type="match status" value="1"/>
</dbReference>
<evidence type="ECO:0000313" key="7">
    <source>
        <dbReference type="Proteomes" id="UP000184509"/>
    </source>
</evidence>
<dbReference type="RefSeq" id="WP_083547526.1">
    <property type="nucleotide sequence ID" value="NZ_FQTV01000001.1"/>
</dbReference>
<keyword evidence="3" id="KW-0063">Aspartyl esterase</keyword>
<dbReference type="InterPro" id="IPR011050">
    <property type="entry name" value="Pectin_lyase_fold/virulence"/>
</dbReference>
<feature type="signal peptide" evidence="4">
    <location>
        <begin position="1"/>
        <end position="20"/>
    </location>
</feature>
<evidence type="ECO:0000259" key="5">
    <source>
        <dbReference type="Pfam" id="PF01095"/>
    </source>
</evidence>
<dbReference type="Proteomes" id="UP000184509">
    <property type="component" value="Unassembled WGS sequence"/>
</dbReference>
<gene>
    <name evidence="6" type="ORF">SAMN05444405_101250</name>
</gene>
<dbReference type="Gene3D" id="2.160.20.10">
    <property type="entry name" value="Single-stranded right-handed beta-helix, Pectin lyase-like"/>
    <property type="match status" value="1"/>
</dbReference>
<comment type="similarity">
    <text evidence="1">Belongs to the pectinesterase family.</text>
</comment>
<name>A0A1M4T0N5_9BACE</name>
<dbReference type="SUPFAM" id="SSF51126">
    <property type="entry name" value="Pectin lyase-like"/>
    <property type="match status" value="1"/>
</dbReference>
<accession>A0A1M4T0N5</accession>
<dbReference type="InterPro" id="IPR012334">
    <property type="entry name" value="Pectin_lyas_fold"/>
</dbReference>
<dbReference type="PANTHER" id="PTHR31321:SF57">
    <property type="entry name" value="PECTINESTERASE 53-RELATED"/>
    <property type="match status" value="1"/>
</dbReference>
<dbReference type="STRING" id="1297750.SAMN05444405_101250"/>
<feature type="domain" description="Pectinesterase catalytic" evidence="5">
    <location>
        <begin position="198"/>
        <end position="454"/>
    </location>
</feature>
<dbReference type="InterPro" id="IPR000070">
    <property type="entry name" value="Pectinesterase_cat"/>
</dbReference>
<dbReference type="Pfam" id="PF01095">
    <property type="entry name" value="Pectinesterase"/>
    <property type="match status" value="1"/>
</dbReference>
<dbReference type="GO" id="GO:0009279">
    <property type="term" value="C:cell outer membrane"/>
    <property type="evidence" value="ECO:0007669"/>
    <property type="project" value="TreeGrafter"/>
</dbReference>
<evidence type="ECO:0000256" key="2">
    <source>
        <dbReference type="ARBA" id="ARBA00022801"/>
    </source>
</evidence>
<dbReference type="EMBL" id="FQTV01000001">
    <property type="protein sequence ID" value="SHE38051.1"/>
    <property type="molecule type" value="Genomic_DNA"/>
</dbReference>
<feature type="chain" id="PRO_5011111705" evidence="4">
    <location>
        <begin position="21"/>
        <end position="504"/>
    </location>
</feature>
<keyword evidence="7" id="KW-1185">Reference proteome</keyword>
<dbReference type="GO" id="GO:0030599">
    <property type="term" value="F:pectinesterase activity"/>
    <property type="evidence" value="ECO:0007669"/>
    <property type="project" value="InterPro"/>
</dbReference>
<evidence type="ECO:0000256" key="3">
    <source>
        <dbReference type="ARBA" id="ARBA00023085"/>
    </source>
</evidence>
<sequence>MKSTYYLISGLLFLSAAIHAQSSCFPEQNAVNVNPDTHLVLKFDSAPTVGNKGLIRVFEEGTNRQVDCLDLSIPAGPTTSQGNTGVYTPVPYEYKATNYTNANTVPGTPSGINKRDTSNYQLNIIGHFTDAFHFYPIIVHGNTATIYLHNNLLEYGKKYYVTIDKGVINAPKFNGFSKKNAWRFSTKESGPKVDVHKFVVSADGSGDFNTVQGALDYIPDFTPAMINPLEPEDGSWKIFVMNGDYEEIVYFRNKRYVTIEGESRDGVHIHYANNEVFNPHPADIKTNELKGTFPSRRAAFMSDNGFCISLVNLTVQTDLQGQAEGLLMMGEGNMLKNVHIIGSGDALQINGSTYLENCTIDGGGDTVLGRGPAFFKDCTLSSYGAFMWIRNTNKNHGNVFVNCTFVGKGKDALIARSPINKGKGYPYAESVLINCKLDTIPAVGWAVEGDTTNVHFWEYNSQNMNGKPIDNSLRHPASRQLDKEKNTKIIELYSNPTYVLGFGF</sequence>
<proteinExistence type="inferred from homology"/>